<dbReference type="AlphaFoldDB" id="A0AAE0VT12"/>
<name>A0AAE0VT12_9BIVA</name>
<dbReference type="Proteomes" id="UP001195483">
    <property type="component" value="Unassembled WGS sequence"/>
</dbReference>
<evidence type="ECO:0000313" key="2">
    <source>
        <dbReference type="Proteomes" id="UP001195483"/>
    </source>
</evidence>
<dbReference type="EMBL" id="JAEAOA010002349">
    <property type="protein sequence ID" value="KAK3589528.1"/>
    <property type="molecule type" value="Genomic_DNA"/>
</dbReference>
<organism evidence="1 2">
    <name type="scientific">Potamilus streckersoni</name>
    <dbReference type="NCBI Taxonomy" id="2493646"/>
    <lineage>
        <taxon>Eukaryota</taxon>
        <taxon>Metazoa</taxon>
        <taxon>Spiralia</taxon>
        <taxon>Lophotrochozoa</taxon>
        <taxon>Mollusca</taxon>
        <taxon>Bivalvia</taxon>
        <taxon>Autobranchia</taxon>
        <taxon>Heteroconchia</taxon>
        <taxon>Palaeoheterodonta</taxon>
        <taxon>Unionida</taxon>
        <taxon>Unionoidea</taxon>
        <taxon>Unionidae</taxon>
        <taxon>Ambleminae</taxon>
        <taxon>Lampsilini</taxon>
        <taxon>Potamilus</taxon>
    </lineage>
</organism>
<sequence>MAAQWLFYEFSDHNDANENPYQIKKGRYQREFLGKTSDSSCFARHTCVDGPMISVPRSAMQEIEKVTGLRNRVIEY</sequence>
<accession>A0AAE0VT12</accession>
<protein>
    <submittedName>
        <fullName evidence="1">Uncharacterized protein</fullName>
    </submittedName>
</protein>
<reference evidence="1" key="1">
    <citation type="journal article" date="2021" name="Genome Biol. Evol.">
        <title>A High-Quality Reference Genome for a Parasitic Bivalve with Doubly Uniparental Inheritance (Bivalvia: Unionida).</title>
        <authorList>
            <person name="Smith C.H."/>
        </authorList>
    </citation>
    <scope>NUCLEOTIDE SEQUENCE</scope>
    <source>
        <strain evidence="1">CHS0354</strain>
    </source>
</reference>
<gene>
    <name evidence="1" type="ORF">CHS0354_041652</name>
</gene>
<reference evidence="1" key="2">
    <citation type="journal article" date="2021" name="Genome Biol. Evol.">
        <title>Developing a high-quality reference genome for a parasitic bivalve with doubly uniparental inheritance (Bivalvia: Unionida).</title>
        <authorList>
            <person name="Smith C.H."/>
        </authorList>
    </citation>
    <scope>NUCLEOTIDE SEQUENCE</scope>
    <source>
        <strain evidence="1">CHS0354</strain>
        <tissue evidence="1">Mantle</tissue>
    </source>
</reference>
<evidence type="ECO:0000313" key="1">
    <source>
        <dbReference type="EMBL" id="KAK3589528.1"/>
    </source>
</evidence>
<reference evidence="1" key="3">
    <citation type="submission" date="2023-05" db="EMBL/GenBank/DDBJ databases">
        <authorList>
            <person name="Smith C.H."/>
        </authorList>
    </citation>
    <scope>NUCLEOTIDE SEQUENCE</scope>
    <source>
        <strain evidence="1">CHS0354</strain>
        <tissue evidence="1">Mantle</tissue>
    </source>
</reference>
<comment type="caution">
    <text evidence="1">The sequence shown here is derived from an EMBL/GenBank/DDBJ whole genome shotgun (WGS) entry which is preliminary data.</text>
</comment>
<proteinExistence type="predicted"/>
<keyword evidence="2" id="KW-1185">Reference proteome</keyword>